<feature type="domain" description="OmpR/PhoB-type" evidence="6">
    <location>
        <begin position="1"/>
        <end position="91"/>
    </location>
</feature>
<dbReference type="SMART" id="SM01043">
    <property type="entry name" value="BTAD"/>
    <property type="match status" value="1"/>
</dbReference>
<protein>
    <submittedName>
        <fullName evidence="7">BTAD domain-containing putative transcriptional regulator</fullName>
    </submittedName>
</protein>
<dbReference type="CDD" id="cd15831">
    <property type="entry name" value="BTAD"/>
    <property type="match status" value="1"/>
</dbReference>
<dbReference type="InterPro" id="IPR019734">
    <property type="entry name" value="TPR_rpt"/>
</dbReference>
<dbReference type="InterPro" id="IPR016032">
    <property type="entry name" value="Sig_transdc_resp-reg_C-effctor"/>
</dbReference>
<dbReference type="SUPFAM" id="SSF48452">
    <property type="entry name" value="TPR-like"/>
    <property type="match status" value="2"/>
</dbReference>
<comment type="similarity">
    <text evidence="1">Belongs to the AfsR/DnrI/RedD regulatory family.</text>
</comment>
<dbReference type="Gene3D" id="1.25.40.10">
    <property type="entry name" value="Tetratricopeptide repeat domain"/>
    <property type="match status" value="2"/>
</dbReference>
<dbReference type="InterPro" id="IPR036388">
    <property type="entry name" value="WH-like_DNA-bd_sf"/>
</dbReference>
<dbReference type="PANTHER" id="PTHR35807:SF1">
    <property type="entry name" value="TRANSCRIPTIONAL REGULATOR REDD"/>
    <property type="match status" value="1"/>
</dbReference>
<dbReference type="EMBL" id="JBHSON010000077">
    <property type="protein sequence ID" value="MFC5751897.1"/>
    <property type="molecule type" value="Genomic_DNA"/>
</dbReference>
<dbReference type="Gene3D" id="1.10.8.430">
    <property type="entry name" value="Helical domain of apoptotic protease-activating factors"/>
    <property type="match status" value="1"/>
</dbReference>
<keyword evidence="3 5" id="KW-0238">DNA-binding</keyword>
<evidence type="ECO:0000256" key="2">
    <source>
        <dbReference type="ARBA" id="ARBA00023015"/>
    </source>
</evidence>
<proteinExistence type="inferred from homology"/>
<evidence type="ECO:0000313" key="8">
    <source>
        <dbReference type="Proteomes" id="UP001596074"/>
    </source>
</evidence>
<dbReference type="Proteomes" id="UP001596074">
    <property type="component" value="Unassembled WGS sequence"/>
</dbReference>
<dbReference type="SUPFAM" id="SSF52540">
    <property type="entry name" value="P-loop containing nucleoside triphosphate hydrolases"/>
    <property type="match status" value="1"/>
</dbReference>
<feature type="DNA-binding region" description="OmpR/PhoB-type" evidence="5">
    <location>
        <begin position="1"/>
        <end position="91"/>
    </location>
</feature>
<dbReference type="SMART" id="SM00862">
    <property type="entry name" value="Trans_reg_C"/>
    <property type="match status" value="1"/>
</dbReference>
<evidence type="ECO:0000256" key="5">
    <source>
        <dbReference type="PROSITE-ProRule" id="PRU01091"/>
    </source>
</evidence>
<dbReference type="Pfam" id="PF13191">
    <property type="entry name" value="AAA_16"/>
    <property type="match status" value="1"/>
</dbReference>
<keyword evidence="2" id="KW-0805">Transcription regulation</keyword>
<dbReference type="SMART" id="SM00028">
    <property type="entry name" value="TPR"/>
    <property type="match status" value="3"/>
</dbReference>
<evidence type="ECO:0000256" key="1">
    <source>
        <dbReference type="ARBA" id="ARBA00005820"/>
    </source>
</evidence>
<evidence type="ECO:0000259" key="6">
    <source>
        <dbReference type="PROSITE" id="PS51755"/>
    </source>
</evidence>
<dbReference type="InterPro" id="IPR011990">
    <property type="entry name" value="TPR-like_helical_dom_sf"/>
</dbReference>
<gene>
    <name evidence="7" type="ORF">ACFPZN_40345</name>
</gene>
<comment type="caution">
    <text evidence="7">The sequence shown here is derived from an EMBL/GenBank/DDBJ whole genome shotgun (WGS) entry which is preliminary data.</text>
</comment>
<keyword evidence="8" id="KW-1185">Reference proteome</keyword>
<dbReference type="InterPro" id="IPR005158">
    <property type="entry name" value="BTAD"/>
</dbReference>
<dbReference type="PANTHER" id="PTHR35807">
    <property type="entry name" value="TRANSCRIPTIONAL REGULATOR REDD-RELATED"/>
    <property type="match status" value="1"/>
</dbReference>
<dbReference type="InterPro" id="IPR001867">
    <property type="entry name" value="OmpR/PhoB-type_DNA-bd"/>
</dbReference>
<dbReference type="InterPro" id="IPR051677">
    <property type="entry name" value="AfsR-DnrI-RedD_regulator"/>
</dbReference>
<dbReference type="PROSITE" id="PS51755">
    <property type="entry name" value="OMPR_PHOB"/>
    <property type="match status" value="1"/>
</dbReference>
<evidence type="ECO:0000256" key="4">
    <source>
        <dbReference type="ARBA" id="ARBA00023163"/>
    </source>
</evidence>
<evidence type="ECO:0000256" key="3">
    <source>
        <dbReference type="ARBA" id="ARBA00023125"/>
    </source>
</evidence>
<dbReference type="Pfam" id="PF03704">
    <property type="entry name" value="BTAD"/>
    <property type="match status" value="1"/>
</dbReference>
<dbReference type="Gene3D" id="3.40.50.300">
    <property type="entry name" value="P-loop containing nucleotide triphosphate hydrolases"/>
    <property type="match status" value="1"/>
</dbReference>
<dbReference type="Gene3D" id="1.10.10.10">
    <property type="entry name" value="Winged helix-like DNA-binding domain superfamily/Winged helix DNA-binding domain"/>
    <property type="match status" value="1"/>
</dbReference>
<dbReference type="PRINTS" id="PR00364">
    <property type="entry name" value="DISEASERSIST"/>
</dbReference>
<name>A0ABW1AA95_9ACTN</name>
<sequence length="979" mass="107417">MKFRVLGPLEIRQDDGEPIPLPQRRRRELLATFLLHANEPLPGEALIDALWGADRPRSVGGSLRTHVWSLRRVPALNDRLRTRSGGYQFDVRPGELDTEEFERLLREARAGLGRRRTLEAVGLLEEALRLWREPPLEDVPATPALAGRVERCHAQRRAAQDLLIEAELNLGRYRQIIPRIRELVAGDPTHEHYWAQLMLALCRSGRRAEALAAYRQAHSILTEDYGLEPGGELRRLHRMVLAEAPELDSLPLLASEALTIETARIVPDQIPPEPTDFVGREAETSAVADALTSARSGAGVPIAVIRGRPGIGKTSLAAHVAHRLRPLFPDGLLYVELGGSSAPPDVGAALEDLLRGLGVPVSTIPVATTGRAGLLRSRLSGRRVLVVIDDAAASDQVLPFLPGTAGCAVLVTSRSRLAWLPGARTVHLDVLSRGEAVTLLRHMVGPERVDREPEVAGRIVESCGRLPLAIRIAGARLHTHERWPLSTFADLLAMGRQLDQLSAERMSVREGLASTYTGLAEEERRLFELISLIGTPDLPEWVAGLLHDGPLVRAALDGLVDQHVLRSEGVDFTGQPRYRLDGLMAEYARERVGEIPSLTRETALERVLDGWRHLAVLADQRMIRDPYYAAPEPGGAAAVAVRTVPAGVIDRVVADPSRWFSVEQANLQAIGEHACAAGRYRAAAQLGAHRFAFQYLQGDTGGITSTWHQISEAATAAGDLSLAAEADVRIGILRAEHGEDLAGLQLFERGLAIFERENDHANLARSLSCVAYGRHRRKQYVSALRMAMRGLEEARRVGDRNSEYLSMSVLSAVMVRTGAGPTGMALCEQALDLAREIRRPATEVFALQNLVQTNIILGRHRGAVDAGRHGLDLVTGIGSQLGEAHFLFMLAAAHWGLEDYRRAIEKFVRARAIFDRHRAPHMEIKSLLWLAVCHQERGDRVQARAALEEALSILRPLGLEHDAALVERAIMDGGVVKMR</sequence>
<dbReference type="InterPro" id="IPR042197">
    <property type="entry name" value="Apaf_helical"/>
</dbReference>
<evidence type="ECO:0000313" key="7">
    <source>
        <dbReference type="EMBL" id="MFC5751897.1"/>
    </source>
</evidence>
<dbReference type="InterPro" id="IPR041664">
    <property type="entry name" value="AAA_16"/>
</dbReference>
<keyword evidence="4" id="KW-0804">Transcription</keyword>
<reference evidence="8" key="1">
    <citation type="journal article" date="2019" name="Int. J. Syst. Evol. Microbiol.">
        <title>The Global Catalogue of Microorganisms (GCM) 10K type strain sequencing project: providing services to taxonomists for standard genome sequencing and annotation.</title>
        <authorList>
            <consortium name="The Broad Institute Genomics Platform"/>
            <consortium name="The Broad Institute Genome Sequencing Center for Infectious Disease"/>
            <person name="Wu L."/>
            <person name="Ma J."/>
        </authorList>
    </citation>
    <scope>NUCLEOTIDE SEQUENCE [LARGE SCALE GENOMIC DNA]</scope>
    <source>
        <strain evidence="8">KCTC 42087</strain>
    </source>
</reference>
<dbReference type="RefSeq" id="WP_378287859.1">
    <property type="nucleotide sequence ID" value="NZ_JBHSON010000077.1"/>
</dbReference>
<accession>A0ABW1AA95</accession>
<dbReference type="InterPro" id="IPR027417">
    <property type="entry name" value="P-loop_NTPase"/>
</dbReference>
<dbReference type="SUPFAM" id="SSF46894">
    <property type="entry name" value="C-terminal effector domain of the bipartite response regulators"/>
    <property type="match status" value="1"/>
</dbReference>
<organism evidence="7 8">
    <name type="scientific">Actinomadura rugatobispora</name>
    <dbReference type="NCBI Taxonomy" id="1994"/>
    <lineage>
        <taxon>Bacteria</taxon>
        <taxon>Bacillati</taxon>
        <taxon>Actinomycetota</taxon>
        <taxon>Actinomycetes</taxon>
        <taxon>Streptosporangiales</taxon>
        <taxon>Thermomonosporaceae</taxon>
        <taxon>Actinomadura</taxon>
    </lineage>
</organism>